<dbReference type="InterPro" id="IPR010131">
    <property type="entry name" value="MdtP/NodT-like"/>
</dbReference>
<dbReference type="EMBL" id="BMYV01000002">
    <property type="protein sequence ID" value="GGX70120.1"/>
    <property type="molecule type" value="Genomic_DNA"/>
</dbReference>
<dbReference type="Gene3D" id="2.20.200.10">
    <property type="entry name" value="Outer membrane efflux proteins (OEP)"/>
    <property type="match status" value="1"/>
</dbReference>
<evidence type="ECO:0000313" key="3">
    <source>
        <dbReference type="Proteomes" id="UP000600865"/>
    </source>
</evidence>
<organism evidence="2 3">
    <name type="scientific">Litorimonas cladophorae</name>
    <dbReference type="NCBI Taxonomy" id="1220491"/>
    <lineage>
        <taxon>Bacteria</taxon>
        <taxon>Pseudomonadati</taxon>
        <taxon>Pseudomonadota</taxon>
        <taxon>Alphaproteobacteria</taxon>
        <taxon>Maricaulales</taxon>
        <taxon>Robiginitomaculaceae</taxon>
    </lineage>
</organism>
<gene>
    <name evidence="2" type="primary">oprM</name>
    <name evidence="2" type="ORF">GCM10011309_20220</name>
</gene>
<evidence type="ECO:0000256" key="1">
    <source>
        <dbReference type="ARBA" id="ARBA00007613"/>
    </source>
</evidence>
<dbReference type="GO" id="GO:0015562">
    <property type="term" value="F:efflux transmembrane transporter activity"/>
    <property type="evidence" value="ECO:0007669"/>
    <property type="project" value="InterPro"/>
</dbReference>
<dbReference type="AlphaFoldDB" id="A0A918KQ42"/>
<dbReference type="Proteomes" id="UP000600865">
    <property type="component" value="Unassembled WGS sequence"/>
</dbReference>
<comment type="similarity">
    <text evidence="1">Belongs to the outer membrane factor (OMF) (TC 1.B.17) family.</text>
</comment>
<dbReference type="PANTHER" id="PTHR30203">
    <property type="entry name" value="OUTER MEMBRANE CATION EFFLUX PROTEIN"/>
    <property type="match status" value="1"/>
</dbReference>
<comment type="caution">
    <text evidence="2">The sequence shown here is derived from an EMBL/GenBank/DDBJ whole genome shotgun (WGS) entry which is preliminary data.</text>
</comment>
<sequence length="428" mass="45806">MAEMAADIPATWLLDLPSDTTGPQGWANLYDDPILLRYLDMAAAQNFDVKSAQTRVIAAEAELRRAAARLKPQLDASASASGGAILSDIDNAFDSYGLGLSGRWDPDVFGETKTIIESSRANLRAQEALAADTRQAILASTGRAYVSAVEATLQVDLAKTNLEFLTESRRISEARYRLGDTAKGDFSFAEANYQSALASYESTLQSARAARRALSILLGDYPTEDLELATELNTPNALPARDLPAAILERRPDIIAARAQLAGRVASLQGAKLAKWPSLGLSGSLSSGSAFKDLFDPGDYIARLGASLSQVLFDGGAIEAGIDSAQANLDVSLLSYEQRLRLAMAEITDAYDRAETLKRTLVNLELSSDAANEALRLESIQFDLGESSLLDVLQVQTRVNSIDASLIRTKAALLQTVITANEAIAGFI</sequence>
<dbReference type="InterPro" id="IPR003423">
    <property type="entry name" value="OMP_efflux"/>
</dbReference>
<dbReference type="Pfam" id="PF02321">
    <property type="entry name" value="OEP"/>
    <property type="match status" value="2"/>
</dbReference>
<dbReference type="SUPFAM" id="SSF56954">
    <property type="entry name" value="Outer membrane efflux proteins (OEP)"/>
    <property type="match status" value="1"/>
</dbReference>
<proteinExistence type="inferred from homology"/>
<name>A0A918KQ42_9PROT</name>
<accession>A0A918KQ42</accession>
<protein>
    <submittedName>
        <fullName evidence="2">Multidrug transporter</fullName>
    </submittedName>
</protein>
<reference evidence="2 3" key="1">
    <citation type="journal article" date="2014" name="Int. J. Syst. Evol. Microbiol.">
        <title>Complete genome sequence of Corynebacterium casei LMG S-19264T (=DSM 44701T), isolated from a smear-ripened cheese.</title>
        <authorList>
            <consortium name="US DOE Joint Genome Institute (JGI-PGF)"/>
            <person name="Walter F."/>
            <person name="Albersmeier A."/>
            <person name="Kalinowski J."/>
            <person name="Ruckert C."/>
        </authorList>
    </citation>
    <scope>NUCLEOTIDE SEQUENCE [LARGE SCALE GENOMIC DNA]</scope>
    <source>
        <strain evidence="2 3">KCTC 23968</strain>
    </source>
</reference>
<evidence type="ECO:0000313" key="2">
    <source>
        <dbReference type="EMBL" id="GGX70120.1"/>
    </source>
</evidence>
<keyword evidence="3" id="KW-1185">Reference proteome</keyword>
<dbReference type="Gene3D" id="1.20.1600.10">
    <property type="entry name" value="Outer membrane efflux proteins (OEP)"/>
    <property type="match status" value="1"/>
</dbReference>